<dbReference type="PANTHER" id="PTHR11908:SF123">
    <property type="entry name" value="ALDEHYDE OXIDOREDUCTASE MOLYBDENUM-BINDING SUBUNIT PAOC"/>
    <property type="match status" value="1"/>
</dbReference>
<dbReference type="GO" id="GO:0016491">
    <property type="term" value="F:oxidoreductase activity"/>
    <property type="evidence" value="ECO:0007669"/>
    <property type="project" value="InterPro"/>
</dbReference>
<feature type="region of interest" description="Disordered" evidence="1">
    <location>
        <begin position="1"/>
        <end position="23"/>
    </location>
</feature>
<dbReference type="InterPro" id="IPR016208">
    <property type="entry name" value="Ald_Oxase/xanthine_DH-like"/>
</dbReference>
<dbReference type="InterPro" id="IPR000674">
    <property type="entry name" value="Ald_Oxase/Xan_DH_a/b"/>
</dbReference>
<dbReference type="STRING" id="634430.SAMN04488241_105187"/>
<organism evidence="3 4">
    <name type="scientific">Sphingomonas rubra</name>
    <dbReference type="NCBI Taxonomy" id="634430"/>
    <lineage>
        <taxon>Bacteria</taxon>
        <taxon>Pseudomonadati</taxon>
        <taxon>Pseudomonadota</taxon>
        <taxon>Alphaproteobacteria</taxon>
        <taxon>Sphingomonadales</taxon>
        <taxon>Sphingomonadaceae</taxon>
        <taxon>Sphingomonas</taxon>
    </lineage>
</organism>
<dbReference type="Proteomes" id="UP000199586">
    <property type="component" value="Unassembled WGS sequence"/>
</dbReference>
<dbReference type="SUPFAM" id="SSF54665">
    <property type="entry name" value="CO dehydrogenase molybdoprotein N-domain-like"/>
    <property type="match status" value="1"/>
</dbReference>
<dbReference type="Pfam" id="PF02738">
    <property type="entry name" value="MoCoBD_1"/>
    <property type="match status" value="1"/>
</dbReference>
<name>A0A1I5SFR8_9SPHN</name>
<feature type="region of interest" description="Disordered" evidence="1">
    <location>
        <begin position="567"/>
        <end position="586"/>
    </location>
</feature>
<protein>
    <submittedName>
        <fullName evidence="3">Xanthine dehydrogenase YagR molybdenum-binding subunit</fullName>
    </submittedName>
</protein>
<dbReference type="Gene3D" id="3.90.1170.50">
    <property type="entry name" value="Aldehyde oxidase/xanthine dehydrogenase, a/b hammerhead"/>
    <property type="match status" value="1"/>
</dbReference>
<dbReference type="Pfam" id="PF20256">
    <property type="entry name" value="MoCoBD_2"/>
    <property type="match status" value="1"/>
</dbReference>
<feature type="domain" description="Aldehyde oxidase/xanthine dehydrogenase a/b hammerhead" evidence="2">
    <location>
        <begin position="36"/>
        <end position="140"/>
    </location>
</feature>
<dbReference type="InterPro" id="IPR036856">
    <property type="entry name" value="Ald_Oxase/Xan_DH_a/b_sf"/>
</dbReference>
<dbReference type="GO" id="GO:0005506">
    <property type="term" value="F:iron ion binding"/>
    <property type="evidence" value="ECO:0007669"/>
    <property type="project" value="InterPro"/>
</dbReference>
<keyword evidence="4" id="KW-1185">Reference proteome</keyword>
<dbReference type="SUPFAM" id="SSF56003">
    <property type="entry name" value="Molybdenum cofactor-binding domain"/>
    <property type="match status" value="1"/>
</dbReference>
<dbReference type="InterPro" id="IPR008274">
    <property type="entry name" value="AldOxase/xan_DH_MoCoBD1"/>
</dbReference>
<proteinExistence type="predicted"/>
<dbReference type="PANTHER" id="PTHR11908">
    <property type="entry name" value="XANTHINE DEHYDROGENASE"/>
    <property type="match status" value="1"/>
</dbReference>
<evidence type="ECO:0000313" key="4">
    <source>
        <dbReference type="Proteomes" id="UP000199586"/>
    </source>
</evidence>
<evidence type="ECO:0000313" key="3">
    <source>
        <dbReference type="EMBL" id="SFP69337.1"/>
    </source>
</evidence>
<accession>A0A1I5SFR8</accession>
<dbReference type="InterPro" id="IPR046867">
    <property type="entry name" value="AldOxase/xan_DH_MoCoBD2"/>
</dbReference>
<evidence type="ECO:0000256" key="1">
    <source>
        <dbReference type="SAM" id="MobiDB-lite"/>
    </source>
</evidence>
<gene>
    <name evidence="3" type="ORF">SAMN04488241_105187</name>
</gene>
<dbReference type="SMART" id="SM01008">
    <property type="entry name" value="Ald_Xan_dh_C"/>
    <property type="match status" value="1"/>
</dbReference>
<reference evidence="3 4" key="1">
    <citation type="submission" date="2016-10" db="EMBL/GenBank/DDBJ databases">
        <authorList>
            <person name="de Groot N.N."/>
        </authorList>
    </citation>
    <scope>NUCLEOTIDE SEQUENCE [LARGE SCALE GENOMIC DNA]</scope>
    <source>
        <strain evidence="3 4">CGMCC 1.9113</strain>
    </source>
</reference>
<dbReference type="InterPro" id="IPR037165">
    <property type="entry name" value="AldOxase/xan_DH_Mopterin-bd_sf"/>
</dbReference>
<evidence type="ECO:0000259" key="2">
    <source>
        <dbReference type="SMART" id="SM01008"/>
    </source>
</evidence>
<dbReference type="Gene3D" id="3.30.365.10">
    <property type="entry name" value="Aldehyde oxidase/xanthine dehydrogenase, molybdopterin binding domain"/>
    <property type="match status" value="4"/>
</dbReference>
<dbReference type="AlphaFoldDB" id="A0A1I5SFR8"/>
<dbReference type="EMBL" id="FOXP01000005">
    <property type="protein sequence ID" value="SFP69337.1"/>
    <property type="molecule type" value="Genomic_DNA"/>
</dbReference>
<sequence length="733" mass="76479">MDAAAVPSGLADPGTDRGGGLLGRPIDRVDGLSKVTGGAPYAFERAPKGAAVAAIVGAPVGAGRVVAIDVAAAAALPGVLAVIVDDPRMPAGQASSGALPQQGTDRIFHYGQPVAIVVAESQQVANEAAALVRVEVTPATGRFDPRGEPVIDEPRIGFLPPVEMGDVDAAMADAAVTVDATYTTPVHFPAALEPHATTAWWDGDRLTLRSSNQVIGAARKTVARALGIEAERVRVLAPYVGGGFGGKTGVGAEAILAAIAAERVGRPVKVALPRRQVAYMTHHRSDTVQRIRLGTDTDGRLRAIAHESVVAQNDQGRFLEPVPFGTLPLYAGEARRFTTGLVRVDLPETGAVRAPGEAVGTFAVECGMDELAERLGINPLELRRINEPPVDPTTGKRFSTRRMIDCYDEGARRFGWPERVPDPGSVREGEWLIGIGMAAALRGNFTVEAQARVVLDEGGRARVECDMTDIGTGTYTILAQVAGEMLGLGLDRVDVVIGDTDLPPTAGSGGSFGANSSASAVVLACEDIRAELARRMNAAPEELAFENGCVRAGGRETPLADLVRGEPIVGRGHTKPGKETEATSQASHGAQFCEVAVNAVTGEVRVRRMLGVFDIGRVLNAKTARSQAIGGMAWGLAYALHEDGVVDVRDGRFVNPDFAEYHVATNADVPQLEAWFVEQVDASANPAGAKGVGELGISGAGAAVVNAIYNATGVRVRDMPVTLDKLLPGLPAV</sequence>
<dbReference type="Pfam" id="PF01315">
    <property type="entry name" value="Ald_Xan_dh_C"/>
    <property type="match status" value="1"/>
</dbReference>